<dbReference type="OrthoDB" id="9804377at2"/>
<evidence type="ECO:0000313" key="5">
    <source>
        <dbReference type="EMBL" id="SFE31465.1"/>
    </source>
</evidence>
<dbReference type="EMBL" id="FONT01000001">
    <property type="protein sequence ID" value="SFE31465.1"/>
    <property type="molecule type" value="Genomic_DNA"/>
</dbReference>
<evidence type="ECO:0000313" key="6">
    <source>
        <dbReference type="Proteomes" id="UP000199516"/>
    </source>
</evidence>
<dbReference type="AlphaFoldDB" id="A0A1I1ZIG9"/>
<evidence type="ECO:0000256" key="2">
    <source>
        <dbReference type="ARBA" id="ARBA00022741"/>
    </source>
</evidence>
<accession>A0A1I1ZIG9</accession>
<dbReference type="InterPro" id="IPR036759">
    <property type="entry name" value="TPK_catalytic_sf"/>
</dbReference>
<name>A0A1I1ZIG9_9BACI</name>
<dbReference type="Proteomes" id="UP000199516">
    <property type="component" value="Unassembled WGS sequence"/>
</dbReference>
<gene>
    <name evidence="5" type="ORF">SAMN05192532_101261</name>
</gene>
<keyword evidence="2" id="KW-0547">Nucleotide-binding</keyword>
<organism evidence="5 6">
    <name type="scientific">Alteribacillus iranensis</name>
    <dbReference type="NCBI Taxonomy" id="930128"/>
    <lineage>
        <taxon>Bacteria</taxon>
        <taxon>Bacillati</taxon>
        <taxon>Bacillota</taxon>
        <taxon>Bacilli</taxon>
        <taxon>Bacillales</taxon>
        <taxon>Bacillaceae</taxon>
        <taxon>Alteribacillus</taxon>
    </lineage>
</organism>
<keyword evidence="4" id="KW-0067">ATP-binding</keyword>
<dbReference type="SUPFAM" id="SSF63999">
    <property type="entry name" value="Thiamin pyrophosphokinase, catalytic domain"/>
    <property type="match status" value="1"/>
</dbReference>
<evidence type="ECO:0000256" key="4">
    <source>
        <dbReference type="ARBA" id="ARBA00022840"/>
    </source>
</evidence>
<dbReference type="NCBIfam" id="NF040608">
    <property type="entry name" value="division_SteA"/>
    <property type="match status" value="1"/>
</dbReference>
<dbReference type="GO" id="GO:0016301">
    <property type="term" value="F:kinase activity"/>
    <property type="evidence" value="ECO:0007669"/>
    <property type="project" value="UniProtKB-KW"/>
</dbReference>
<dbReference type="Gene3D" id="3.40.50.10240">
    <property type="entry name" value="Thiamin pyrophosphokinase, catalytic domain"/>
    <property type="match status" value="1"/>
</dbReference>
<sequence>MDIYGQAFFHDKTKVLAHYISSRDVAVISHEDIDDTAAESLIKKQVKAVVNNKCSMTGQFLHDGVKKLLRHGISVYDVVRDRIGSEVNSCHVSLSETTLTIHTRSLEKKRVVKVVPYTLETIQALENKARENNIPAFEQFCRNSLLHAEKDLSEMIQCWHNWKSGDALRQRDILIVVRGSQFEKDLKWVKRHLPSDVSTIAVDGAADSMLEHGILPDFIIGDMDSCSYRSLRCGAQLMVHQNVNGEAPGLLRMKELNLKADTITFVGMSEDAALAFALKEGANNIYLLGGHRDMTEYRSKGRSGMGSSLIMRMFAGGQIIDLKGIHSLENKKHNQKIKDWIGKLHIRFPFTHEKPNKEMRELKA</sequence>
<protein>
    <submittedName>
        <fullName evidence="5">Uncharacterized membrane-anchored protein</fullName>
    </submittedName>
</protein>
<dbReference type="GO" id="GO:0009229">
    <property type="term" value="P:thiamine diphosphate biosynthetic process"/>
    <property type="evidence" value="ECO:0007669"/>
    <property type="project" value="InterPro"/>
</dbReference>
<evidence type="ECO:0000256" key="3">
    <source>
        <dbReference type="ARBA" id="ARBA00022777"/>
    </source>
</evidence>
<dbReference type="GO" id="GO:0005524">
    <property type="term" value="F:ATP binding"/>
    <property type="evidence" value="ECO:0007669"/>
    <property type="project" value="UniProtKB-KW"/>
</dbReference>
<reference evidence="5 6" key="1">
    <citation type="submission" date="2016-10" db="EMBL/GenBank/DDBJ databases">
        <authorList>
            <person name="de Groot N.N."/>
        </authorList>
    </citation>
    <scope>NUCLEOTIDE SEQUENCE [LARGE SCALE GENOMIC DNA]</scope>
    <source>
        <strain evidence="5 6">DSM 23995</strain>
    </source>
</reference>
<proteinExistence type="predicted"/>
<dbReference type="InterPro" id="IPR047795">
    <property type="entry name" value="Put_SteA-like"/>
</dbReference>
<keyword evidence="3" id="KW-0418">Kinase</keyword>
<dbReference type="RefSeq" id="WP_091656338.1">
    <property type="nucleotide sequence ID" value="NZ_FONT01000001.1"/>
</dbReference>
<keyword evidence="1" id="KW-0808">Transferase</keyword>
<dbReference type="STRING" id="930128.SAMN05192532_101261"/>
<dbReference type="GO" id="GO:0004788">
    <property type="term" value="F:thiamine diphosphokinase activity"/>
    <property type="evidence" value="ECO:0007669"/>
    <property type="project" value="InterPro"/>
</dbReference>
<evidence type="ECO:0000256" key="1">
    <source>
        <dbReference type="ARBA" id="ARBA00022679"/>
    </source>
</evidence>
<keyword evidence="6" id="KW-1185">Reference proteome</keyword>